<accession>A0A7D3XGP3</accession>
<dbReference type="RefSeq" id="WP_173212516.1">
    <property type="nucleotide sequence ID" value="NZ_CP053921.1"/>
</dbReference>
<keyword evidence="2" id="KW-1185">Reference proteome</keyword>
<protein>
    <submittedName>
        <fullName evidence="1">Glycosyltransferase</fullName>
    </submittedName>
</protein>
<dbReference type="AlphaFoldDB" id="A0A7D3XGP3"/>
<organism evidence="1 2">
    <name type="scientific">Erythrobacter mangrovi</name>
    <dbReference type="NCBI Taxonomy" id="2739433"/>
    <lineage>
        <taxon>Bacteria</taxon>
        <taxon>Pseudomonadati</taxon>
        <taxon>Pseudomonadota</taxon>
        <taxon>Alphaproteobacteria</taxon>
        <taxon>Sphingomonadales</taxon>
        <taxon>Erythrobacteraceae</taxon>
        <taxon>Erythrobacter/Porphyrobacter group</taxon>
        <taxon>Erythrobacter</taxon>
    </lineage>
</organism>
<name>A0A7D3XGP3_9SPHN</name>
<dbReference type="GO" id="GO:0016740">
    <property type="term" value="F:transferase activity"/>
    <property type="evidence" value="ECO:0007669"/>
    <property type="project" value="UniProtKB-KW"/>
</dbReference>
<dbReference type="PANTHER" id="PTHR36529">
    <property type="entry name" value="SLL1095 PROTEIN"/>
    <property type="match status" value="1"/>
</dbReference>
<dbReference type="PANTHER" id="PTHR36529:SF1">
    <property type="entry name" value="GLYCOSYLTRANSFERASE"/>
    <property type="match status" value="1"/>
</dbReference>
<proteinExistence type="predicted"/>
<dbReference type="SUPFAM" id="SSF53448">
    <property type="entry name" value="Nucleotide-diphospho-sugar transferases"/>
    <property type="match status" value="1"/>
</dbReference>
<evidence type="ECO:0000313" key="1">
    <source>
        <dbReference type="EMBL" id="QKG70458.1"/>
    </source>
</evidence>
<dbReference type="Pfam" id="PF09837">
    <property type="entry name" value="DUF2064"/>
    <property type="match status" value="1"/>
</dbReference>
<sequence>MTHISIFARYPEPGKAKTRLIPALGAEGAAQVYAQLLERTVAQVRASGLPFELRTTGGQSEAFRTWLGDDFAIVDQGEGDLGARMARVPAPALIIGSDCPGLSAPILKAAAAALAERPVVIGPASDGGYYLIGLAEPMPFLFEEMEWSTPQVFAETLARLAARGIGPAILPELSDVDLPEDLEQWPELR</sequence>
<dbReference type="KEGG" id="emv:HQR01_03245"/>
<dbReference type="EMBL" id="CP053921">
    <property type="protein sequence ID" value="QKG70458.1"/>
    <property type="molecule type" value="Genomic_DNA"/>
</dbReference>
<dbReference type="Gene3D" id="3.90.550.10">
    <property type="entry name" value="Spore Coat Polysaccharide Biosynthesis Protein SpsA, Chain A"/>
    <property type="match status" value="1"/>
</dbReference>
<dbReference type="Proteomes" id="UP000504693">
    <property type="component" value="Chromosome"/>
</dbReference>
<reference evidence="1 2" key="1">
    <citation type="submission" date="2020-05" db="EMBL/GenBank/DDBJ databases">
        <title>Erythrobacter mangrovi sp. nov., isolated from rhizosphere soil of mangrove plant (Kandelia candel).</title>
        <authorList>
            <person name="Ye Y.H."/>
        </authorList>
    </citation>
    <scope>NUCLEOTIDE SEQUENCE [LARGE SCALE GENOMIC DNA]</scope>
    <source>
        <strain evidence="1 2">EB310</strain>
    </source>
</reference>
<keyword evidence="1" id="KW-0808">Transferase</keyword>
<dbReference type="InterPro" id="IPR029044">
    <property type="entry name" value="Nucleotide-diphossugar_trans"/>
</dbReference>
<evidence type="ECO:0000313" key="2">
    <source>
        <dbReference type="Proteomes" id="UP000504693"/>
    </source>
</evidence>
<gene>
    <name evidence="1" type="ORF">HQR01_03245</name>
</gene>
<dbReference type="InterPro" id="IPR018641">
    <property type="entry name" value="Trfase_1_rSAM/seldom-assoc"/>
</dbReference>
<dbReference type="NCBIfam" id="TIGR04282">
    <property type="entry name" value="glyco_like_cofC"/>
    <property type="match status" value="1"/>
</dbReference>